<dbReference type="PROSITE" id="PS00041">
    <property type="entry name" value="HTH_ARAC_FAMILY_1"/>
    <property type="match status" value="1"/>
</dbReference>
<organism evidence="13 14">
    <name type="scientific">Hominisplanchenecus faecis</name>
    <dbReference type="NCBI Taxonomy" id="2885351"/>
    <lineage>
        <taxon>Bacteria</taxon>
        <taxon>Bacillati</taxon>
        <taxon>Bacillota</taxon>
        <taxon>Clostridia</taxon>
        <taxon>Lachnospirales</taxon>
        <taxon>Lachnospiraceae</taxon>
        <taxon>Hominisplanchenecus</taxon>
    </lineage>
</organism>
<dbReference type="RefSeq" id="WP_248835657.1">
    <property type="nucleotide sequence ID" value="NZ_JAJEQE010000037.1"/>
</dbReference>
<dbReference type="SUPFAM" id="SSF46689">
    <property type="entry name" value="Homeodomain-like"/>
    <property type="match status" value="2"/>
</dbReference>
<dbReference type="SMART" id="SM00342">
    <property type="entry name" value="HTH_ARAC"/>
    <property type="match status" value="1"/>
</dbReference>
<evidence type="ECO:0000256" key="2">
    <source>
        <dbReference type="ARBA" id="ARBA00018672"/>
    </source>
</evidence>
<dbReference type="EMBL" id="JAJEQE010000037">
    <property type="protein sequence ID" value="MCC2149655.1"/>
    <property type="molecule type" value="Genomic_DNA"/>
</dbReference>
<keyword evidence="7" id="KW-0238">DNA-binding</keyword>
<reference evidence="13 14" key="1">
    <citation type="submission" date="2021-10" db="EMBL/GenBank/DDBJ databases">
        <title>Anaerobic single-cell dispensing facilitates the cultivation of human gut bacteria.</title>
        <authorList>
            <person name="Afrizal A."/>
        </authorList>
    </citation>
    <scope>NUCLEOTIDE SEQUENCE [LARGE SCALE GENOMIC DNA]</scope>
    <source>
        <strain evidence="13 14">CLA-AA-H246</strain>
    </source>
</reference>
<proteinExistence type="predicted"/>
<evidence type="ECO:0000256" key="6">
    <source>
        <dbReference type="ARBA" id="ARBA00023015"/>
    </source>
</evidence>
<dbReference type="Proteomes" id="UP001299235">
    <property type="component" value="Unassembled WGS sequence"/>
</dbReference>
<keyword evidence="3" id="KW-0963">Cytoplasm</keyword>
<keyword evidence="14" id="KW-1185">Reference proteome</keyword>
<feature type="modified residue" description="4-aspartylphosphate" evidence="10">
    <location>
        <position position="55"/>
    </location>
</feature>
<evidence type="ECO:0000256" key="7">
    <source>
        <dbReference type="ARBA" id="ARBA00023125"/>
    </source>
</evidence>
<keyword evidence="6" id="KW-0805">Transcription regulation</keyword>
<dbReference type="CDD" id="cd17536">
    <property type="entry name" value="REC_YesN-like"/>
    <property type="match status" value="1"/>
</dbReference>
<comment type="subcellular location">
    <subcellularLocation>
        <location evidence="1">Cytoplasm</location>
    </subcellularLocation>
</comment>
<gene>
    <name evidence="13" type="ORF">LKD42_10375</name>
</gene>
<dbReference type="InterPro" id="IPR018062">
    <property type="entry name" value="HTH_AraC-typ_CS"/>
</dbReference>
<dbReference type="InterPro" id="IPR009057">
    <property type="entry name" value="Homeodomain-like_sf"/>
</dbReference>
<evidence type="ECO:0000256" key="3">
    <source>
        <dbReference type="ARBA" id="ARBA00022490"/>
    </source>
</evidence>
<dbReference type="PROSITE" id="PS50110">
    <property type="entry name" value="RESPONSE_REGULATORY"/>
    <property type="match status" value="1"/>
</dbReference>
<feature type="domain" description="Response regulatory" evidence="12">
    <location>
        <begin position="3"/>
        <end position="120"/>
    </location>
</feature>
<evidence type="ECO:0000313" key="13">
    <source>
        <dbReference type="EMBL" id="MCC2149655.1"/>
    </source>
</evidence>
<comment type="caution">
    <text evidence="13">The sequence shown here is derived from an EMBL/GenBank/DDBJ whole genome shotgun (WGS) entry which is preliminary data.</text>
</comment>
<dbReference type="SMART" id="SM00448">
    <property type="entry name" value="REC"/>
    <property type="match status" value="1"/>
</dbReference>
<name>A0ABS8EWT2_9FIRM</name>
<evidence type="ECO:0000256" key="9">
    <source>
        <dbReference type="ARBA" id="ARBA00024867"/>
    </source>
</evidence>
<dbReference type="PANTHER" id="PTHR42713:SF3">
    <property type="entry name" value="TRANSCRIPTIONAL REGULATORY PROTEIN HPTR"/>
    <property type="match status" value="1"/>
</dbReference>
<dbReference type="InterPro" id="IPR011006">
    <property type="entry name" value="CheY-like_superfamily"/>
</dbReference>
<evidence type="ECO:0000256" key="8">
    <source>
        <dbReference type="ARBA" id="ARBA00023163"/>
    </source>
</evidence>
<dbReference type="InterPro" id="IPR020449">
    <property type="entry name" value="Tscrpt_reg_AraC-type_HTH"/>
</dbReference>
<dbReference type="Pfam" id="PF12833">
    <property type="entry name" value="HTH_18"/>
    <property type="match status" value="1"/>
</dbReference>
<protein>
    <recommendedName>
        <fullName evidence="2">Stage 0 sporulation protein A homolog</fullName>
    </recommendedName>
</protein>
<accession>A0ABS8EWT2</accession>
<evidence type="ECO:0000256" key="1">
    <source>
        <dbReference type="ARBA" id="ARBA00004496"/>
    </source>
</evidence>
<dbReference type="PANTHER" id="PTHR42713">
    <property type="entry name" value="HISTIDINE KINASE-RELATED"/>
    <property type="match status" value="1"/>
</dbReference>
<evidence type="ECO:0000259" key="12">
    <source>
        <dbReference type="PROSITE" id="PS50110"/>
    </source>
</evidence>
<evidence type="ECO:0000256" key="4">
    <source>
        <dbReference type="ARBA" id="ARBA00022553"/>
    </source>
</evidence>
<dbReference type="Gene3D" id="3.40.50.2300">
    <property type="match status" value="1"/>
</dbReference>
<dbReference type="Gene3D" id="1.10.10.60">
    <property type="entry name" value="Homeodomain-like"/>
    <property type="match status" value="2"/>
</dbReference>
<evidence type="ECO:0000259" key="11">
    <source>
        <dbReference type="PROSITE" id="PS01124"/>
    </source>
</evidence>
<evidence type="ECO:0000256" key="5">
    <source>
        <dbReference type="ARBA" id="ARBA00023012"/>
    </source>
</evidence>
<dbReference type="InterPro" id="IPR051552">
    <property type="entry name" value="HptR"/>
</dbReference>
<keyword evidence="8" id="KW-0804">Transcription</keyword>
<dbReference type="InterPro" id="IPR001789">
    <property type="entry name" value="Sig_transdc_resp-reg_receiver"/>
</dbReference>
<dbReference type="Pfam" id="PF00072">
    <property type="entry name" value="Response_reg"/>
    <property type="match status" value="1"/>
</dbReference>
<keyword evidence="5" id="KW-0902">Two-component regulatory system</keyword>
<dbReference type="SUPFAM" id="SSF52172">
    <property type="entry name" value="CheY-like"/>
    <property type="match status" value="1"/>
</dbReference>
<dbReference type="InterPro" id="IPR018060">
    <property type="entry name" value="HTH_AraC"/>
</dbReference>
<feature type="domain" description="HTH araC/xylS-type" evidence="11">
    <location>
        <begin position="152"/>
        <end position="250"/>
    </location>
</feature>
<evidence type="ECO:0000256" key="10">
    <source>
        <dbReference type="PROSITE-ProRule" id="PRU00169"/>
    </source>
</evidence>
<evidence type="ECO:0000313" key="14">
    <source>
        <dbReference type="Proteomes" id="UP001299235"/>
    </source>
</evidence>
<dbReference type="PRINTS" id="PR00032">
    <property type="entry name" value="HTHARAC"/>
</dbReference>
<sequence>MISVYIADDEAWITIGLKKLIQKSALPFEVIGEAHNGVTTLEDIKALKPDVLFTDIRMPGLSGLEVMSYLSEHQIPTKVVLISGYAEFEYARQAMLCGAFDYLLKPIQQETLNKTLSRLRNELEPAASETSEDTMQNATITDLSTVGTSLFKKILAYIQEHDTEELSLTSLAEMYNISSSRLSTLIKKELGLSFSEYITARRMQKAKELLKDDSRSIEEIANAVGYHDYFYFTKVFKKTQGISPSKYRKSL</sequence>
<dbReference type="PROSITE" id="PS01124">
    <property type="entry name" value="HTH_ARAC_FAMILY_2"/>
    <property type="match status" value="1"/>
</dbReference>
<comment type="function">
    <text evidence="9">May play the central regulatory role in sporulation. It may be an element of the effector pathway responsible for the activation of sporulation genes in response to nutritional stress. Spo0A may act in concert with spo0H (a sigma factor) to control the expression of some genes that are critical to the sporulation process.</text>
</comment>
<keyword evidence="4 10" id="KW-0597">Phosphoprotein</keyword>